<proteinExistence type="predicted"/>
<dbReference type="RefSeq" id="WP_152727550.1">
    <property type="nucleotide sequence ID" value="NZ_JAABOZ010000001.1"/>
</dbReference>
<name>A0A7K3WG21_9ACTN</name>
<dbReference type="AlphaFoldDB" id="A0A7K3WG21"/>
<accession>A0A7K3WG21</accession>
<dbReference type="EMBL" id="JAAGWK010000012">
    <property type="protein sequence ID" value="NEL54443.1"/>
    <property type="molecule type" value="Genomic_DNA"/>
</dbReference>
<evidence type="ECO:0000256" key="1">
    <source>
        <dbReference type="SAM" id="Phobius"/>
    </source>
</evidence>
<feature type="transmembrane region" description="Helical" evidence="1">
    <location>
        <begin position="38"/>
        <end position="59"/>
    </location>
</feature>
<dbReference type="Proteomes" id="UP000470470">
    <property type="component" value="Unassembled WGS sequence"/>
</dbReference>
<feature type="transmembrane region" description="Helical" evidence="1">
    <location>
        <begin position="131"/>
        <end position="150"/>
    </location>
</feature>
<feature type="transmembrane region" description="Helical" evidence="1">
    <location>
        <begin position="156"/>
        <end position="173"/>
    </location>
</feature>
<sequence length="190" mass="20039">MTGAAARTGSAPAAVPVRQRAWRWYHSRPRGLRRALDCGGALLFLLVTAGLTTVLGHALHDRPDPAAGLGAGVGGLVGMRIRRSLDARPGAAGVSRRDVARALRVGALPPDHRDRDWLAALAAHRRLLHRGLVISGVVGALFAAFVVAVFTQSGAVWAVPAGAAFCLATAVGEHRRKLRELDRLADVHRG</sequence>
<keyword evidence="1" id="KW-0812">Transmembrane</keyword>
<keyword evidence="3" id="KW-1185">Reference proteome</keyword>
<keyword evidence="1" id="KW-0472">Membrane</keyword>
<gene>
    <name evidence="2" type="ORF">G1H19_10565</name>
</gene>
<organism evidence="2 3">
    <name type="scientific">Goekera deserti</name>
    <dbReference type="NCBI Taxonomy" id="2497753"/>
    <lineage>
        <taxon>Bacteria</taxon>
        <taxon>Bacillati</taxon>
        <taxon>Actinomycetota</taxon>
        <taxon>Actinomycetes</taxon>
        <taxon>Geodermatophilales</taxon>
        <taxon>Geodermatophilaceae</taxon>
        <taxon>Goekera</taxon>
    </lineage>
</organism>
<evidence type="ECO:0000313" key="3">
    <source>
        <dbReference type="Proteomes" id="UP000470470"/>
    </source>
</evidence>
<reference evidence="2 3" key="1">
    <citation type="submission" date="2020-02" db="EMBL/GenBank/DDBJ databases">
        <title>The whole genome sequence of CPCC 205119.</title>
        <authorList>
            <person name="Jiang Z."/>
        </authorList>
    </citation>
    <scope>NUCLEOTIDE SEQUENCE [LARGE SCALE GENOMIC DNA]</scope>
    <source>
        <strain evidence="2 3">CPCC 205119</strain>
    </source>
</reference>
<feature type="transmembrane region" description="Helical" evidence="1">
    <location>
        <begin position="65"/>
        <end position="81"/>
    </location>
</feature>
<protein>
    <submittedName>
        <fullName evidence="2">Uncharacterized protein</fullName>
    </submittedName>
</protein>
<keyword evidence="1" id="KW-1133">Transmembrane helix</keyword>
<evidence type="ECO:0000313" key="2">
    <source>
        <dbReference type="EMBL" id="NEL54443.1"/>
    </source>
</evidence>
<comment type="caution">
    <text evidence="2">The sequence shown here is derived from an EMBL/GenBank/DDBJ whole genome shotgun (WGS) entry which is preliminary data.</text>
</comment>